<keyword evidence="2" id="KW-1185">Reference proteome</keyword>
<organism evidence="1 2">
    <name type="scientific">Methylovulum psychrotolerans</name>
    <dbReference type="NCBI Taxonomy" id="1704499"/>
    <lineage>
        <taxon>Bacteria</taxon>
        <taxon>Pseudomonadati</taxon>
        <taxon>Pseudomonadota</taxon>
        <taxon>Gammaproteobacteria</taxon>
        <taxon>Methylococcales</taxon>
        <taxon>Methylococcaceae</taxon>
        <taxon>Methylovulum</taxon>
    </lineage>
</organism>
<gene>
    <name evidence="1" type="ORF">CEK71_11230</name>
</gene>
<proteinExistence type="predicted"/>
<dbReference type="Proteomes" id="UP000197019">
    <property type="component" value="Chromosome"/>
</dbReference>
<evidence type="ECO:0000313" key="1">
    <source>
        <dbReference type="EMBL" id="ASF46595.1"/>
    </source>
</evidence>
<sequence>MLLKQLSPPPAICKSPDSQDVSFAAAYFVGMLYRTCFSGSILPIHTVKLSANDTDIEIS</sequence>
<reference evidence="1 2" key="1">
    <citation type="submission" date="2017-06" db="EMBL/GenBank/DDBJ databases">
        <title>Genome Sequencing of the methanotroph Methylovulum psychrotolerants str. HV10-M2 isolated from a high-altitude environment.</title>
        <authorList>
            <person name="Mateos-Rivera A."/>
        </authorList>
    </citation>
    <scope>NUCLEOTIDE SEQUENCE [LARGE SCALE GENOMIC DNA]</scope>
    <source>
        <strain evidence="1 2">HV10_M2</strain>
    </source>
</reference>
<dbReference type="EMBL" id="CP022129">
    <property type="protein sequence ID" value="ASF46595.1"/>
    <property type="molecule type" value="Genomic_DNA"/>
</dbReference>
<dbReference type="AlphaFoldDB" id="A0A1Z4BZ87"/>
<evidence type="ECO:0000313" key="2">
    <source>
        <dbReference type="Proteomes" id="UP000197019"/>
    </source>
</evidence>
<accession>A0A1Z4BZ87</accession>
<dbReference type="KEGG" id="mpsy:CEK71_11230"/>
<protein>
    <submittedName>
        <fullName evidence="1">Uncharacterized protein</fullName>
    </submittedName>
</protein>
<name>A0A1Z4BZ87_9GAMM</name>